<keyword evidence="7 9" id="KW-0472">Membrane</keyword>
<evidence type="ECO:0000256" key="3">
    <source>
        <dbReference type="ARBA" id="ARBA00022448"/>
    </source>
</evidence>
<dbReference type="AlphaFoldDB" id="A0A956SCS0"/>
<dbReference type="GO" id="GO:0005886">
    <property type="term" value="C:plasma membrane"/>
    <property type="evidence" value="ECO:0007669"/>
    <property type="project" value="UniProtKB-SubCell"/>
</dbReference>
<feature type="domain" description="MotA/TolQ/ExbB proton channel" evidence="10">
    <location>
        <begin position="98"/>
        <end position="215"/>
    </location>
</feature>
<evidence type="ECO:0000256" key="4">
    <source>
        <dbReference type="ARBA" id="ARBA00022475"/>
    </source>
</evidence>
<feature type="transmembrane region" description="Helical" evidence="9">
    <location>
        <begin position="7"/>
        <end position="26"/>
    </location>
</feature>
<comment type="subcellular location">
    <subcellularLocation>
        <location evidence="1">Cell membrane</location>
        <topology evidence="1">Multi-pass membrane protein</topology>
    </subcellularLocation>
</comment>
<dbReference type="GO" id="GO:0006935">
    <property type="term" value="P:chemotaxis"/>
    <property type="evidence" value="ECO:0007669"/>
    <property type="project" value="InterPro"/>
</dbReference>
<evidence type="ECO:0000313" key="12">
    <source>
        <dbReference type="Proteomes" id="UP000739538"/>
    </source>
</evidence>
<dbReference type="PROSITE" id="PS01307">
    <property type="entry name" value="MOTA"/>
    <property type="match status" value="1"/>
</dbReference>
<feature type="transmembrane region" description="Helical" evidence="9">
    <location>
        <begin position="145"/>
        <end position="169"/>
    </location>
</feature>
<protein>
    <submittedName>
        <fullName evidence="11">MotA/TolQ/ExbB proton channel family protein</fullName>
    </submittedName>
</protein>
<reference evidence="11" key="1">
    <citation type="submission" date="2020-04" db="EMBL/GenBank/DDBJ databases">
        <authorList>
            <person name="Zhang T."/>
        </authorList>
    </citation>
    <scope>NUCLEOTIDE SEQUENCE</scope>
    <source>
        <strain evidence="11">HKST-UBA02</strain>
    </source>
</reference>
<feature type="region of interest" description="Disordered" evidence="8">
    <location>
        <begin position="241"/>
        <end position="260"/>
    </location>
</feature>
<feature type="transmembrane region" description="Helical" evidence="9">
    <location>
        <begin position="175"/>
        <end position="197"/>
    </location>
</feature>
<evidence type="ECO:0000256" key="2">
    <source>
        <dbReference type="ARBA" id="ARBA00008038"/>
    </source>
</evidence>
<dbReference type="Proteomes" id="UP000739538">
    <property type="component" value="Unassembled WGS sequence"/>
</dbReference>
<proteinExistence type="inferred from homology"/>
<evidence type="ECO:0000313" key="11">
    <source>
        <dbReference type="EMBL" id="MCA9755782.1"/>
    </source>
</evidence>
<evidence type="ECO:0000256" key="9">
    <source>
        <dbReference type="SAM" id="Phobius"/>
    </source>
</evidence>
<evidence type="ECO:0000256" key="1">
    <source>
        <dbReference type="ARBA" id="ARBA00004651"/>
    </source>
</evidence>
<dbReference type="InterPro" id="IPR000540">
    <property type="entry name" value="Flag_MotA_CS"/>
</dbReference>
<keyword evidence="4" id="KW-1003">Cell membrane</keyword>
<accession>A0A956SCS0</accession>
<gene>
    <name evidence="11" type="ORF">KDA27_08275</name>
</gene>
<organism evidence="11 12">
    <name type="scientific">Eiseniibacteriota bacterium</name>
    <dbReference type="NCBI Taxonomy" id="2212470"/>
    <lineage>
        <taxon>Bacteria</taxon>
        <taxon>Candidatus Eiseniibacteriota</taxon>
    </lineage>
</organism>
<comment type="similarity">
    <text evidence="2">Belongs to the MotA family.</text>
</comment>
<evidence type="ECO:0000256" key="7">
    <source>
        <dbReference type="ARBA" id="ARBA00023136"/>
    </source>
</evidence>
<reference evidence="11" key="2">
    <citation type="journal article" date="2021" name="Microbiome">
        <title>Successional dynamics and alternative stable states in a saline activated sludge microbial community over 9 years.</title>
        <authorList>
            <person name="Wang Y."/>
            <person name="Ye J."/>
            <person name="Ju F."/>
            <person name="Liu L."/>
            <person name="Boyd J.A."/>
            <person name="Deng Y."/>
            <person name="Parks D.H."/>
            <person name="Jiang X."/>
            <person name="Yin X."/>
            <person name="Woodcroft B.J."/>
            <person name="Tyson G.W."/>
            <person name="Hugenholtz P."/>
            <person name="Polz M.F."/>
            <person name="Zhang T."/>
        </authorList>
    </citation>
    <scope>NUCLEOTIDE SEQUENCE</scope>
    <source>
        <strain evidence="11">HKST-UBA02</strain>
    </source>
</reference>
<keyword evidence="6 9" id="KW-1133">Transmembrane helix</keyword>
<sequence length="260" mass="27453">MDIATIIGIVGAFTLVVVSIAMGSPLSAFIDIPSLVVVVGGTIMTTLTMQRLKVVLGAFKVAINAFKDKSLDNVKLIDRIIDLTYKAKRGGVLVLDNEDIPEEFLARGVQMAVDGIEIEEIRASLETDLSGVVRRHKVGQKVFKFMGASAPAMGMIGTLIGLVQMLGALDDPASIGPAMAVALLTTFYGAVLAFMVFNPIAEKLAERTDREKVTMTIIIEGVEGIAKGSSPRLLKAKLSAHLSPGERASEDNAGEEAAAA</sequence>
<keyword evidence="5 9" id="KW-0812">Transmembrane</keyword>
<evidence type="ECO:0000256" key="6">
    <source>
        <dbReference type="ARBA" id="ARBA00022989"/>
    </source>
</evidence>
<evidence type="ECO:0000259" key="10">
    <source>
        <dbReference type="Pfam" id="PF01618"/>
    </source>
</evidence>
<feature type="transmembrane region" description="Helical" evidence="9">
    <location>
        <begin position="32"/>
        <end position="49"/>
    </location>
</feature>
<evidence type="ECO:0000256" key="5">
    <source>
        <dbReference type="ARBA" id="ARBA00022692"/>
    </source>
</evidence>
<name>A0A956SCS0_UNCEI</name>
<dbReference type="PANTHER" id="PTHR30433:SF2">
    <property type="entry name" value="MOTILITY PROTEIN A"/>
    <property type="match status" value="1"/>
</dbReference>
<dbReference type="PANTHER" id="PTHR30433">
    <property type="entry name" value="CHEMOTAXIS PROTEIN MOTA"/>
    <property type="match status" value="1"/>
</dbReference>
<keyword evidence="3" id="KW-0813">Transport</keyword>
<dbReference type="EMBL" id="JAGQHS010000032">
    <property type="protein sequence ID" value="MCA9755782.1"/>
    <property type="molecule type" value="Genomic_DNA"/>
</dbReference>
<evidence type="ECO:0000256" key="8">
    <source>
        <dbReference type="SAM" id="MobiDB-lite"/>
    </source>
</evidence>
<comment type="caution">
    <text evidence="11">The sequence shown here is derived from an EMBL/GenBank/DDBJ whole genome shotgun (WGS) entry which is preliminary data.</text>
</comment>
<dbReference type="InterPro" id="IPR047055">
    <property type="entry name" value="MotA-like"/>
</dbReference>
<dbReference type="Pfam" id="PF01618">
    <property type="entry name" value="MotA_ExbB"/>
    <property type="match status" value="1"/>
</dbReference>
<dbReference type="GO" id="GO:0071978">
    <property type="term" value="P:bacterial-type flagellum-dependent swarming motility"/>
    <property type="evidence" value="ECO:0007669"/>
    <property type="project" value="InterPro"/>
</dbReference>
<dbReference type="InterPro" id="IPR002898">
    <property type="entry name" value="MotA_ExbB_proton_chnl"/>
</dbReference>